<dbReference type="Proteomes" id="UP000735592">
    <property type="component" value="Unassembled WGS sequence"/>
</dbReference>
<name>A0ABW9SPC6_9BURK</name>
<comment type="caution">
    <text evidence="1">The sequence shown here is derived from an EMBL/GenBank/DDBJ whole genome shotgun (WGS) entry which is preliminary data.</text>
</comment>
<gene>
    <name evidence="1" type="ORF">GM655_11605</name>
</gene>
<dbReference type="RefSeq" id="WP_155434864.1">
    <property type="nucleotide sequence ID" value="NZ_JBHLXK010000005.1"/>
</dbReference>
<reference evidence="1 2" key="1">
    <citation type="submission" date="2019-11" db="EMBL/GenBank/DDBJ databases">
        <title>Type strains purchased from KCTC, JCM and DSMZ.</title>
        <authorList>
            <person name="Lu H."/>
        </authorList>
    </citation>
    <scope>NUCLEOTIDE SEQUENCE [LARGE SCALE GENOMIC DNA]</scope>
    <source>
        <strain evidence="1 2">DSM 103461</strain>
    </source>
</reference>
<protein>
    <recommendedName>
        <fullName evidence="3">MarR family transcriptional regulator</fullName>
    </recommendedName>
</protein>
<accession>A0ABW9SPC6</accession>
<dbReference type="EMBL" id="WNKW01000003">
    <property type="protein sequence ID" value="MTW33471.1"/>
    <property type="molecule type" value="Genomic_DNA"/>
</dbReference>
<proteinExistence type="predicted"/>
<keyword evidence="2" id="KW-1185">Reference proteome</keyword>
<organism evidence="1 2">
    <name type="scientific">Pseudoduganella danionis</name>
    <dbReference type="NCBI Taxonomy" id="1890295"/>
    <lineage>
        <taxon>Bacteria</taxon>
        <taxon>Pseudomonadati</taxon>
        <taxon>Pseudomonadota</taxon>
        <taxon>Betaproteobacteria</taxon>
        <taxon>Burkholderiales</taxon>
        <taxon>Oxalobacteraceae</taxon>
        <taxon>Telluria group</taxon>
        <taxon>Pseudoduganella</taxon>
    </lineage>
</organism>
<evidence type="ECO:0008006" key="3">
    <source>
        <dbReference type="Google" id="ProtNLM"/>
    </source>
</evidence>
<evidence type="ECO:0000313" key="1">
    <source>
        <dbReference type="EMBL" id="MTW33471.1"/>
    </source>
</evidence>
<sequence>MKKNSIRTIAPHLTQATAEAVDLSASELSLVLALRRLPETVRNTIDAVVQIQDERFRKAARPSLRVIQGGHATASEVAQ</sequence>
<evidence type="ECO:0000313" key="2">
    <source>
        <dbReference type="Proteomes" id="UP000735592"/>
    </source>
</evidence>